<dbReference type="STRING" id="889378.Spiaf_1629"/>
<sequence>MRTAVVFFYESNRDAALAAAKGLCKGIEAQGHTCDIIDGNTDVQTKLSAYQYICIGHQFSRLLTGRVSARAQEFLSQAGLIGGKRCFAFIMKKGFAAQKTLKRFMDLLESEGMFVQFSDQLQSPEEAELIGKNLQIERP</sequence>
<protein>
    <recommendedName>
        <fullName evidence="3">Flavodoxin-like domain-containing protein</fullName>
    </recommendedName>
</protein>
<dbReference type="InterPro" id="IPR029039">
    <property type="entry name" value="Flavoprotein-like_sf"/>
</dbReference>
<dbReference type="Proteomes" id="UP000007383">
    <property type="component" value="Chromosome"/>
</dbReference>
<dbReference type="KEGG" id="sfc:Spiaf_1629"/>
<gene>
    <name evidence="1" type="ordered locus">Spiaf_1629</name>
</gene>
<keyword evidence="2" id="KW-1185">Reference proteome</keyword>
<name>H9UJJ4_SPIAZ</name>
<dbReference type="eggNOG" id="COG0716">
    <property type="taxonomic scope" value="Bacteria"/>
</dbReference>
<dbReference type="EMBL" id="CP003282">
    <property type="protein sequence ID" value="AFG37687.1"/>
    <property type="molecule type" value="Genomic_DNA"/>
</dbReference>
<dbReference type="OrthoDB" id="360817at2"/>
<dbReference type="SUPFAM" id="SSF52218">
    <property type="entry name" value="Flavoproteins"/>
    <property type="match status" value="1"/>
</dbReference>
<dbReference type="HOGENOM" id="CLU_150070_0_0_12"/>
<reference evidence="2" key="1">
    <citation type="journal article" date="2013" name="Stand. Genomic Sci.">
        <title>Complete genome sequence of the halophilic bacterium Spirochaeta africana type strain (Z-7692(T)) from the alkaline Lake Magadi in the East African Rift.</title>
        <authorList>
            <person name="Liolos K."/>
            <person name="Abt B."/>
            <person name="Scheuner C."/>
            <person name="Teshima H."/>
            <person name="Held B."/>
            <person name="Lapidus A."/>
            <person name="Nolan M."/>
            <person name="Lucas S."/>
            <person name="Deshpande S."/>
            <person name="Cheng J.F."/>
            <person name="Tapia R."/>
            <person name="Goodwin L.A."/>
            <person name="Pitluck S."/>
            <person name="Pagani I."/>
            <person name="Ivanova N."/>
            <person name="Mavromatis K."/>
            <person name="Mikhailova N."/>
            <person name="Huntemann M."/>
            <person name="Pati A."/>
            <person name="Chen A."/>
            <person name="Palaniappan K."/>
            <person name="Land M."/>
            <person name="Rohde M."/>
            <person name="Tindall B.J."/>
            <person name="Detter J.C."/>
            <person name="Goker M."/>
            <person name="Bristow J."/>
            <person name="Eisen J.A."/>
            <person name="Markowitz V."/>
            <person name="Hugenholtz P."/>
            <person name="Woyke T."/>
            <person name="Klenk H.P."/>
            <person name="Kyrpides N.C."/>
        </authorList>
    </citation>
    <scope>NUCLEOTIDE SEQUENCE</scope>
    <source>
        <strain evidence="2">ATCC 700263 / DSM 8902 / Z-7692</strain>
    </source>
</reference>
<organism evidence="1 2">
    <name type="scientific">Spirochaeta africana (strain ATCC 700263 / DSM 8902 / Z-7692)</name>
    <dbReference type="NCBI Taxonomy" id="889378"/>
    <lineage>
        <taxon>Bacteria</taxon>
        <taxon>Pseudomonadati</taxon>
        <taxon>Spirochaetota</taxon>
        <taxon>Spirochaetia</taxon>
        <taxon>Spirochaetales</taxon>
        <taxon>Spirochaetaceae</taxon>
        <taxon>Spirochaeta</taxon>
    </lineage>
</organism>
<evidence type="ECO:0000313" key="2">
    <source>
        <dbReference type="Proteomes" id="UP000007383"/>
    </source>
</evidence>
<dbReference type="AlphaFoldDB" id="H9UJJ4"/>
<proteinExistence type="predicted"/>
<dbReference type="RefSeq" id="WP_014455670.1">
    <property type="nucleotide sequence ID" value="NC_017098.1"/>
</dbReference>
<evidence type="ECO:0000313" key="1">
    <source>
        <dbReference type="EMBL" id="AFG37687.1"/>
    </source>
</evidence>
<dbReference type="Gene3D" id="3.40.50.360">
    <property type="match status" value="1"/>
</dbReference>
<accession>H9UJJ4</accession>
<evidence type="ECO:0008006" key="3">
    <source>
        <dbReference type="Google" id="ProtNLM"/>
    </source>
</evidence>
<dbReference type="PATRIC" id="fig|889378.3.peg.1616"/>